<proteinExistence type="inferred from homology"/>
<dbReference type="EMBL" id="JBCAWK010000001">
    <property type="protein sequence ID" value="KAK8870125.1"/>
    <property type="molecule type" value="Genomic_DNA"/>
</dbReference>
<dbReference type="Pfam" id="PF02893">
    <property type="entry name" value="GRAM"/>
    <property type="match status" value="1"/>
</dbReference>
<keyword evidence="9" id="KW-1185">Reference proteome</keyword>
<accession>A0AAW0Z7F9</accession>
<dbReference type="InterPro" id="IPR031968">
    <property type="entry name" value="VASt"/>
</dbReference>
<dbReference type="GO" id="GO:0140268">
    <property type="term" value="C:endoplasmic reticulum-plasma membrane contact site"/>
    <property type="evidence" value="ECO:0007669"/>
    <property type="project" value="TreeGrafter"/>
</dbReference>
<comment type="similarity">
    <text evidence="2">Belongs to the YSP2 family.</text>
</comment>
<dbReference type="Gene3D" id="2.30.29.30">
    <property type="entry name" value="Pleckstrin-homology domain (PH domain)/Phosphotyrosine-binding domain (PTB)"/>
    <property type="match status" value="1"/>
</dbReference>
<organism evidence="8 9">
    <name type="scientific">Kwoniella newhampshirensis</name>
    <dbReference type="NCBI Taxonomy" id="1651941"/>
    <lineage>
        <taxon>Eukaryota</taxon>
        <taxon>Fungi</taxon>
        <taxon>Dikarya</taxon>
        <taxon>Basidiomycota</taxon>
        <taxon>Agaricomycotina</taxon>
        <taxon>Tremellomycetes</taxon>
        <taxon>Tremellales</taxon>
        <taxon>Cryptococcaceae</taxon>
        <taxon>Kwoniella</taxon>
    </lineage>
</organism>
<dbReference type="GO" id="GO:0005739">
    <property type="term" value="C:mitochondrion"/>
    <property type="evidence" value="ECO:0007669"/>
    <property type="project" value="TreeGrafter"/>
</dbReference>
<dbReference type="InterPro" id="IPR051482">
    <property type="entry name" value="Cholesterol_transport"/>
</dbReference>
<dbReference type="AlphaFoldDB" id="A0AAW0Z7F9"/>
<dbReference type="GO" id="GO:0005789">
    <property type="term" value="C:endoplasmic reticulum membrane"/>
    <property type="evidence" value="ECO:0007669"/>
    <property type="project" value="TreeGrafter"/>
</dbReference>
<evidence type="ECO:0000259" key="7">
    <source>
        <dbReference type="PROSITE" id="PS51778"/>
    </source>
</evidence>
<dbReference type="GO" id="GO:0032541">
    <property type="term" value="C:cortical endoplasmic reticulum"/>
    <property type="evidence" value="ECO:0007669"/>
    <property type="project" value="TreeGrafter"/>
</dbReference>
<dbReference type="Proteomes" id="UP001388673">
    <property type="component" value="Unassembled WGS sequence"/>
</dbReference>
<dbReference type="SMART" id="SM00568">
    <property type="entry name" value="GRAM"/>
    <property type="match status" value="1"/>
</dbReference>
<feature type="region of interest" description="Disordered" evidence="6">
    <location>
        <begin position="274"/>
        <end position="320"/>
    </location>
</feature>
<dbReference type="GO" id="GO:0120015">
    <property type="term" value="F:sterol transfer activity"/>
    <property type="evidence" value="ECO:0007669"/>
    <property type="project" value="TreeGrafter"/>
</dbReference>
<protein>
    <recommendedName>
        <fullName evidence="7">VASt domain-containing protein</fullName>
    </recommendedName>
</protein>
<evidence type="ECO:0000256" key="4">
    <source>
        <dbReference type="ARBA" id="ARBA00022989"/>
    </source>
</evidence>
<dbReference type="GO" id="GO:0005886">
    <property type="term" value="C:plasma membrane"/>
    <property type="evidence" value="ECO:0007669"/>
    <property type="project" value="TreeGrafter"/>
</dbReference>
<dbReference type="GO" id="GO:0032366">
    <property type="term" value="P:intracellular sterol transport"/>
    <property type="evidence" value="ECO:0007669"/>
    <property type="project" value="TreeGrafter"/>
</dbReference>
<dbReference type="PROSITE" id="PS51778">
    <property type="entry name" value="VAST"/>
    <property type="match status" value="1"/>
</dbReference>
<dbReference type="GO" id="GO:0032934">
    <property type="term" value="F:sterol binding"/>
    <property type="evidence" value="ECO:0007669"/>
    <property type="project" value="TreeGrafter"/>
</dbReference>
<keyword evidence="4" id="KW-1133">Transmembrane helix</keyword>
<evidence type="ECO:0000256" key="1">
    <source>
        <dbReference type="ARBA" id="ARBA00004167"/>
    </source>
</evidence>
<feature type="compositionally biased region" description="Acidic residues" evidence="6">
    <location>
        <begin position="282"/>
        <end position="301"/>
    </location>
</feature>
<comment type="subcellular location">
    <subcellularLocation>
        <location evidence="1">Membrane</location>
        <topology evidence="1">Single-pass membrane protein</topology>
    </subcellularLocation>
</comment>
<evidence type="ECO:0000256" key="3">
    <source>
        <dbReference type="ARBA" id="ARBA00022692"/>
    </source>
</evidence>
<name>A0AAW0Z7F9_9TREE</name>
<feature type="domain" description="VASt" evidence="7">
    <location>
        <begin position="322"/>
        <end position="495"/>
    </location>
</feature>
<comment type="caution">
    <text evidence="8">The sequence shown here is derived from an EMBL/GenBank/DDBJ whole genome shotgun (WGS) entry which is preliminary data.</text>
</comment>
<gene>
    <name evidence="8" type="ORF">IAR55_000695</name>
</gene>
<keyword evidence="5" id="KW-0472">Membrane</keyword>
<dbReference type="PANTHER" id="PTHR23319">
    <property type="entry name" value="GRAM DOMAIN CONTAINING 1B, ISOFORM E"/>
    <property type="match status" value="1"/>
</dbReference>
<dbReference type="Pfam" id="PF16016">
    <property type="entry name" value="VASt"/>
    <property type="match status" value="1"/>
</dbReference>
<dbReference type="InterPro" id="IPR011993">
    <property type="entry name" value="PH-like_dom_sf"/>
</dbReference>
<dbReference type="KEGG" id="kne:92177955"/>
<sequence>MTFDHITSSSSSSSSSSSIVNMNGTHLGVYNPAGTTVPPVGAVEGDAATNLPNLGGGIGSSSKSLSSEHMHRPSASNFVLTLPVPRASDSLSTKPSDSTSTLGSIAPSVSTSVSTKASDSNLVQRQAEFEKNFGKRISQEPLTAFSLTEGNDGSPRLPDDYMTILATQATDLQSTILVHGRLYLTRYHICFRSNIIGIITIKVHALSDIVSIKKGTTAKWIQNAVYVRVAETDENGTRVEQHYGYGSLRDRDSLYDGLMDCWKERAPKQYEAYMEREREQASEDLDEEDEDEEDDDDDTSVELDPLSTSGDTPKRTRGTEEKLKELALDVRLPLSLDQAYDLLYHNEEFINHFYGDVKKLTELRISGWTPDEAGKRRRTLNYVMHMNNSIGPKSSNCNGSETIVVDDPATSYEIESETQTPDIPSGKSFKIRTRTCLTHDILHGQSATRIHCTTQVDWTASSMLKSAITPAVIKGQKEHHRQLVHSVRDWVKAHREDFANVDADKVEIHHPESETAKVEGQDAAGDTLMETQAVVGKTYMDHAGDIWENPVMLGISALCLALLVLYTKSLM</sequence>
<feature type="region of interest" description="Disordered" evidence="6">
    <location>
        <begin position="51"/>
        <end position="72"/>
    </location>
</feature>
<dbReference type="PANTHER" id="PTHR23319:SF4">
    <property type="entry name" value="GRAM DOMAIN CONTAINING 1B, ISOFORM E"/>
    <property type="match status" value="1"/>
</dbReference>
<evidence type="ECO:0000313" key="8">
    <source>
        <dbReference type="EMBL" id="KAK8870125.1"/>
    </source>
</evidence>
<evidence type="ECO:0000256" key="5">
    <source>
        <dbReference type="ARBA" id="ARBA00023136"/>
    </source>
</evidence>
<feature type="region of interest" description="Disordered" evidence="6">
    <location>
        <begin position="88"/>
        <end position="121"/>
    </location>
</feature>
<feature type="compositionally biased region" description="Polar residues" evidence="6">
    <location>
        <begin position="89"/>
        <end position="121"/>
    </location>
</feature>
<reference evidence="8 9" key="1">
    <citation type="journal article" date="2024" name="bioRxiv">
        <title>Comparative genomics of Cryptococcus and Kwoniella reveals pathogenesis evolution and contrasting karyotype dynamics via intercentromeric recombination or chromosome fusion.</title>
        <authorList>
            <person name="Coelho M.A."/>
            <person name="David-Palma M."/>
            <person name="Shea T."/>
            <person name="Bowers K."/>
            <person name="McGinley-Smith S."/>
            <person name="Mohammad A.W."/>
            <person name="Gnirke A."/>
            <person name="Yurkov A.M."/>
            <person name="Nowrousian M."/>
            <person name="Sun S."/>
            <person name="Cuomo C.A."/>
            <person name="Heitman J."/>
        </authorList>
    </citation>
    <scope>NUCLEOTIDE SEQUENCE [LARGE SCALE GENOMIC DNA]</scope>
    <source>
        <strain evidence="8 9">CBS 13917</strain>
    </source>
</reference>
<evidence type="ECO:0000256" key="6">
    <source>
        <dbReference type="SAM" id="MobiDB-lite"/>
    </source>
</evidence>
<keyword evidence="3" id="KW-0812">Transmembrane</keyword>
<dbReference type="GeneID" id="92177955"/>
<dbReference type="RefSeq" id="XP_066806371.1">
    <property type="nucleotide sequence ID" value="XM_066943829.1"/>
</dbReference>
<evidence type="ECO:0000256" key="2">
    <source>
        <dbReference type="ARBA" id="ARBA00006582"/>
    </source>
</evidence>
<dbReference type="InterPro" id="IPR004182">
    <property type="entry name" value="GRAM"/>
</dbReference>
<evidence type="ECO:0000313" key="9">
    <source>
        <dbReference type="Proteomes" id="UP001388673"/>
    </source>
</evidence>